<proteinExistence type="predicted"/>
<dbReference type="Proteomes" id="UP000826573">
    <property type="component" value="Unassembled WGS sequence"/>
</dbReference>
<dbReference type="EMBL" id="JAIMJC010000002">
    <property type="protein sequence ID" value="KAH0530735.1"/>
    <property type="molecule type" value="Genomic_DNA"/>
</dbReference>
<reference evidence="2 3" key="1">
    <citation type="submission" date="2021-08" db="EMBL/GenBank/DDBJ databases">
        <title>The highly contiguous genome resource for Trichoderma semiorbis FJ059, a fungal antagonistic to plant pathogens.</title>
        <authorList>
            <person name="Liu T."/>
        </authorList>
    </citation>
    <scope>NUCLEOTIDE SEQUENCE [LARGE SCALE GENOMIC DNA]</scope>
    <source>
        <strain evidence="2 3">FJ059</strain>
    </source>
</reference>
<evidence type="ECO:0000313" key="2">
    <source>
        <dbReference type="EMBL" id="KAH0530735.1"/>
    </source>
</evidence>
<evidence type="ECO:0000313" key="3">
    <source>
        <dbReference type="Proteomes" id="UP000826573"/>
    </source>
</evidence>
<feature type="region of interest" description="Disordered" evidence="1">
    <location>
        <begin position="1"/>
        <end position="37"/>
    </location>
</feature>
<keyword evidence="3" id="KW-1185">Reference proteome</keyword>
<comment type="caution">
    <text evidence="2">The sequence shown here is derived from an EMBL/GenBank/DDBJ whole genome shotgun (WGS) entry which is preliminary data.</text>
</comment>
<organism evidence="2 3">
    <name type="scientific">Trichoderma semiorbis</name>
    <dbReference type="NCBI Taxonomy" id="1491008"/>
    <lineage>
        <taxon>Eukaryota</taxon>
        <taxon>Fungi</taxon>
        <taxon>Dikarya</taxon>
        <taxon>Ascomycota</taxon>
        <taxon>Pezizomycotina</taxon>
        <taxon>Sordariomycetes</taxon>
        <taxon>Hypocreomycetidae</taxon>
        <taxon>Hypocreales</taxon>
        <taxon>Hypocreaceae</taxon>
        <taxon>Trichoderma</taxon>
    </lineage>
</organism>
<gene>
    <name evidence="2" type="ORF">TsFJ059_005327</name>
</gene>
<dbReference type="AlphaFoldDB" id="A0A9P8KTF4"/>
<feature type="compositionally biased region" description="Polar residues" evidence="1">
    <location>
        <begin position="22"/>
        <end position="33"/>
    </location>
</feature>
<accession>A0A9P8KTF4</accession>
<evidence type="ECO:0000256" key="1">
    <source>
        <dbReference type="SAM" id="MobiDB-lite"/>
    </source>
</evidence>
<sequence length="87" mass="9234">MTRGRVSAKPSGSVVGCRHSSTRTTWTSASHQPPATGCASRRFLRRCVHNNSHEADPPLSIACCFGCGITPSFSLLGTTLIESIEST</sequence>
<name>A0A9P8KTF4_9HYPO</name>
<protein>
    <submittedName>
        <fullName evidence="2">Uncharacterized protein</fullName>
    </submittedName>
</protein>